<dbReference type="Proteomes" id="UP001489004">
    <property type="component" value="Unassembled WGS sequence"/>
</dbReference>
<evidence type="ECO:0000256" key="8">
    <source>
        <dbReference type="ARBA" id="ARBA00022723"/>
    </source>
</evidence>
<accession>A0AAW1PL37</accession>
<dbReference type="GO" id="GO:0005737">
    <property type="term" value="C:cytoplasm"/>
    <property type="evidence" value="ECO:0007669"/>
    <property type="project" value="TreeGrafter"/>
</dbReference>
<comment type="subunit">
    <text evidence="6">Homodimer.</text>
</comment>
<comment type="cofactor">
    <cofactor evidence="3">
        <name>Co(2+)</name>
        <dbReference type="ChEBI" id="CHEBI:48828"/>
    </cofactor>
</comment>
<evidence type="ECO:0000256" key="9">
    <source>
        <dbReference type="ARBA" id="ARBA00022801"/>
    </source>
</evidence>
<name>A0AAW1PL37_9CHLO</name>
<keyword evidence="9" id="KW-0378">Hydrolase</keyword>
<dbReference type="FunFam" id="1.10.3210.10:FF:000016">
    <property type="entry name" value="HD domain-containing protein 2"/>
    <property type="match status" value="1"/>
</dbReference>
<dbReference type="InterPro" id="IPR039356">
    <property type="entry name" value="YfbR/HDDC2"/>
</dbReference>
<dbReference type="InterPro" id="IPR003607">
    <property type="entry name" value="HD/PDEase_dom"/>
</dbReference>
<dbReference type="SMART" id="SM00471">
    <property type="entry name" value="HDc"/>
    <property type="match status" value="1"/>
</dbReference>
<dbReference type="GO" id="GO:0002953">
    <property type="term" value="F:5'-deoxynucleotidase activity"/>
    <property type="evidence" value="ECO:0007669"/>
    <property type="project" value="UniProtKB-EC"/>
</dbReference>
<evidence type="ECO:0000256" key="3">
    <source>
        <dbReference type="ARBA" id="ARBA00001941"/>
    </source>
</evidence>
<evidence type="ECO:0000256" key="4">
    <source>
        <dbReference type="ARBA" id="ARBA00004074"/>
    </source>
</evidence>
<evidence type="ECO:0000256" key="2">
    <source>
        <dbReference type="ARBA" id="ARBA00001936"/>
    </source>
</evidence>
<comment type="function">
    <text evidence="4">Catalyzes the dephosphorylation of the nucleoside 5'-monophosphates deoxyadenosine monophosphate (dAMP), deoxycytidine monophosphate (dCMP), deoxyguanosine monophosphate (dGMP) and deoxythymidine monophosphate (dTMP).</text>
</comment>
<protein>
    <recommendedName>
        <fullName evidence="7">5'-deoxynucleotidase</fullName>
        <ecNumber evidence="7">3.1.3.89</ecNumber>
    </recommendedName>
</protein>
<comment type="caution">
    <text evidence="11">The sequence shown here is derived from an EMBL/GenBank/DDBJ whole genome shotgun (WGS) entry which is preliminary data.</text>
</comment>
<dbReference type="GO" id="GO:0046872">
    <property type="term" value="F:metal ion binding"/>
    <property type="evidence" value="ECO:0007669"/>
    <property type="project" value="UniProtKB-KW"/>
</dbReference>
<dbReference type="Gene3D" id="1.10.3210.10">
    <property type="entry name" value="Hypothetical protein af1432"/>
    <property type="match status" value="1"/>
</dbReference>
<dbReference type="PANTHER" id="PTHR11845">
    <property type="entry name" value="5'-DEOXYNUCLEOTIDASE HDDC2"/>
    <property type="match status" value="1"/>
</dbReference>
<evidence type="ECO:0000256" key="7">
    <source>
        <dbReference type="ARBA" id="ARBA00012964"/>
    </source>
</evidence>
<comment type="cofactor">
    <cofactor evidence="2">
        <name>Mn(2+)</name>
        <dbReference type="ChEBI" id="CHEBI:29035"/>
    </cofactor>
</comment>
<dbReference type="SUPFAM" id="SSF109604">
    <property type="entry name" value="HD-domain/PDEase-like"/>
    <property type="match status" value="1"/>
</dbReference>
<sequence length="202" mass="22420">MSQTNCDRGTPSLSATSSIDFLTLVSQLKVTKRTGWVRAGVTGPESIADHMYRMGLMALISSPPGVDRDRCVKLAIVHDLAEAIVGDITPSDNVSKTEKAKREADAMAQIRALLGSETAVGQEVEHLFQEYEDGATPEAQLVKDFDKLEMILQAHEYETTQNIRLQDFFDSTRGKFQTDIGKAWAAEICQRRQQHLANQQHS</sequence>
<evidence type="ECO:0000256" key="1">
    <source>
        <dbReference type="ARBA" id="ARBA00001638"/>
    </source>
</evidence>
<dbReference type="AlphaFoldDB" id="A0AAW1PL37"/>
<evidence type="ECO:0000259" key="10">
    <source>
        <dbReference type="SMART" id="SM00471"/>
    </source>
</evidence>
<gene>
    <name evidence="11" type="ORF">WJX72_008370</name>
</gene>
<keyword evidence="12" id="KW-1185">Reference proteome</keyword>
<feature type="domain" description="HD/PDEase" evidence="10">
    <location>
        <begin position="43"/>
        <end position="160"/>
    </location>
</feature>
<comment type="catalytic activity">
    <reaction evidence="1">
        <text>a 2'-deoxyribonucleoside 5'-phosphate + H2O = a 2'-deoxyribonucleoside + phosphate</text>
        <dbReference type="Rhea" id="RHEA:36167"/>
        <dbReference type="ChEBI" id="CHEBI:15377"/>
        <dbReference type="ChEBI" id="CHEBI:18274"/>
        <dbReference type="ChEBI" id="CHEBI:43474"/>
        <dbReference type="ChEBI" id="CHEBI:65317"/>
        <dbReference type="EC" id="3.1.3.89"/>
    </reaction>
</comment>
<evidence type="ECO:0000313" key="12">
    <source>
        <dbReference type="Proteomes" id="UP001489004"/>
    </source>
</evidence>
<comment type="similarity">
    <text evidence="5">Belongs to the HDDC2 family.</text>
</comment>
<dbReference type="InterPro" id="IPR006674">
    <property type="entry name" value="HD_domain"/>
</dbReference>
<keyword evidence="8" id="KW-0479">Metal-binding</keyword>
<dbReference type="Pfam" id="PF13023">
    <property type="entry name" value="HD_3"/>
    <property type="match status" value="1"/>
</dbReference>
<proteinExistence type="inferred from homology"/>
<reference evidence="11 12" key="1">
    <citation type="journal article" date="2024" name="Nat. Commun.">
        <title>Phylogenomics reveals the evolutionary origins of lichenization in chlorophyte algae.</title>
        <authorList>
            <person name="Puginier C."/>
            <person name="Libourel C."/>
            <person name="Otte J."/>
            <person name="Skaloud P."/>
            <person name="Haon M."/>
            <person name="Grisel S."/>
            <person name="Petersen M."/>
            <person name="Berrin J.G."/>
            <person name="Delaux P.M."/>
            <person name="Dal Grande F."/>
            <person name="Keller J."/>
        </authorList>
    </citation>
    <scope>NUCLEOTIDE SEQUENCE [LARGE SCALE GENOMIC DNA]</scope>
    <source>
        <strain evidence="11 12">SAG 2043</strain>
    </source>
</reference>
<dbReference type="PANTHER" id="PTHR11845:SF13">
    <property type="entry name" value="5'-DEOXYNUCLEOTIDASE HDDC2"/>
    <property type="match status" value="1"/>
</dbReference>
<evidence type="ECO:0000313" key="11">
    <source>
        <dbReference type="EMBL" id="KAK9810309.1"/>
    </source>
</evidence>
<organism evidence="11 12">
    <name type="scientific">[Myrmecia] bisecta</name>
    <dbReference type="NCBI Taxonomy" id="41462"/>
    <lineage>
        <taxon>Eukaryota</taxon>
        <taxon>Viridiplantae</taxon>
        <taxon>Chlorophyta</taxon>
        <taxon>core chlorophytes</taxon>
        <taxon>Trebouxiophyceae</taxon>
        <taxon>Trebouxiales</taxon>
        <taxon>Trebouxiaceae</taxon>
        <taxon>Myrmecia</taxon>
    </lineage>
</organism>
<dbReference type="EMBL" id="JALJOR010000010">
    <property type="protein sequence ID" value="KAK9810309.1"/>
    <property type="molecule type" value="Genomic_DNA"/>
</dbReference>
<evidence type="ECO:0000256" key="5">
    <source>
        <dbReference type="ARBA" id="ARBA00009999"/>
    </source>
</evidence>
<evidence type="ECO:0000256" key="6">
    <source>
        <dbReference type="ARBA" id="ARBA00011738"/>
    </source>
</evidence>
<dbReference type="EC" id="3.1.3.89" evidence="7"/>